<dbReference type="EC" id="2.7.2.4" evidence="8"/>
<evidence type="ECO:0000313" key="12">
    <source>
        <dbReference type="Proteomes" id="UP000672011"/>
    </source>
</evidence>
<evidence type="ECO:0000256" key="1">
    <source>
        <dbReference type="ARBA" id="ARBA00004766"/>
    </source>
</evidence>
<keyword evidence="5 8" id="KW-0418">Kinase</keyword>
<dbReference type="SUPFAM" id="SSF55021">
    <property type="entry name" value="ACT-like"/>
    <property type="match status" value="1"/>
</dbReference>
<comment type="catalytic activity">
    <reaction evidence="7 8">
        <text>L-aspartate + ATP = 4-phospho-L-aspartate + ADP</text>
        <dbReference type="Rhea" id="RHEA:23776"/>
        <dbReference type="ChEBI" id="CHEBI:29991"/>
        <dbReference type="ChEBI" id="CHEBI:30616"/>
        <dbReference type="ChEBI" id="CHEBI:57535"/>
        <dbReference type="ChEBI" id="CHEBI:456216"/>
        <dbReference type="EC" id="2.7.2.4"/>
    </reaction>
</comment>
<reference evidence="11 12" key="1">
    <citation type="journal article" date="2021" name="Int. J. Syst. Evol. Microbiol.">
        <title>Faecalibacter bovis sp. nov., isolated from cow faeces.</title>
        <authorList>
            <person name="Li F."/>
            <person name="Zhao W."/>
            <person name="Hong Q."/>
            <person name="Shao Q."/>
            <person name="Song J."/>
            <person name="Yang S."/>
        </authorList>
    </citation>
    <scope>NUCLEOTIDE SEQUENCE [LARGE SCALE GENOMIC DNA]</scope>
    <source>
        <strain evidence="11 12">ZY171143</strain>
    </source>
</reference>
<proteinExistence type="inferred from homology"/>
<feature type="domain" description="Aspartate/glutamate/uridylate kinase" evidence="10">
    <location>
        <begin position="2"/>
        <end position="273"/>
    </location>
</feature>
<dbReference type="PANTHER" id="PTHR21499">
    <property type="entry name" value="ASPARTATE KINASE"/>
    <property type="match status" value="1"/>
</dbReference>
<evidence type="ECO:0000256" key="6">
    <source>
        <dbReference type="ARBA" id="ARBA00022840"/>
    </source>
</evidence>
<dbReference type="Pfam" id="PF00696">
    <property type="entry name" value="AA_kinase"/>
    <property type="match status" value="1"/>
</dbReference>
<sequence length="413" mass="47336">MKVFKFGGASVKDADGIRNVANLLQTVGYQNTCMIVSAMGKTTNALEEVVKRYFNEDDYTLTINEIEKQHIEIAKEVFEDATDVSTEISQFFNDLTSFLRRNKSPNRSYVYDQVVCCGELISTKILSMYLNSIGLTNEWLDVRDYIKTDSTYREGKVDWKSTENNIAKLPTVGFYITQGFLGSDPNYFTTTLGREGSDYSAAIFAYCTNAESMTIWKDVPGVLNADPRYFEDTELLNHISYEEAIELAYYGASVIHPKTLQPLQQKEIPFFVKSFINPLEPGTAVRKGQPLNPQVPCFILKNEQHLIRLSSKDFSFITEDKLSGLFTKLYQYQIKVNLMQNSAISLSLCLEDKYNNLEQFIQDVEEEFKVQVDENVLLYTIRHFDENSDSVINKDKELLRQTVRETLQIVVKN</sequence>
<keyword evidence="3 8" id="KW-0808">Transferase</keyword>
<comment type="pathway">
    <text evidence="9">Amino-acid biosynthesis; L-methionine biosynthesis via de novo pathway; L-homoserine from L-aspartate: step 1/3.</text>
</comment>
<dbReference type="PANTHER" id="PTHR21499:SF59">
    <property type="entry name" value="ASPARTOKINASE"/>
    <property type="match status" value="1"/>
</dbReference>
<dbReference type="InterPro" id="IPR001048">
    <property type="entry name" value="Asp/Glu/Uridylate_kinase"/>
</dbReference>
<dbReference type="InterPro" id="IPR001341">
    <property type="entry name" value="Asp_kinase"/>
</dbReference>
<evidence type="ECO:0000256" key="4">
    <source>
        <dbReference type="ARBA" id="ARBA00022741"/>
    </source>
</evidence>
<dbReference type="Proteomes" id="UP000672011">
    <property type="component" value="Chromosome"/>
</dbReference>
<dbReference type="InterPro" id="IPR045865">
    <property type="entry name" value="ACT-like_dom_sf"/>
</dbReference>
<evidence type="ECO:0000256" key="2">
    <source>
        <dbReference type="ARBA" id="ARBA00010122"/>
    </source>
</evidence>
<dbReference type="Gene3D" id="1.20.120.1320">
    <property type="entry name" value="Aspartokinase, catalytic domain"/>
    <property type="match status" value="1"/>
</dbReference>
<dbReference type="InterPro" id="IPR042199">
    <property type="entry name" value="AsparK_Bifunc_asparK/hSer_DH"/>
</dbReference>
<comment type="pathway">
    <text evidence="1 9">Amino-acid biosynthesis; L-lysine biosynthesis via DAP pathway; (S)-tetrahydrodipicolinate from L-aspartate: step 1/4.</text>
</comment>
<dbReference type="NCBIfam" id="TIGR00657">
    <property type="entry name" value="asp_kinases"/>
    <property type="match status" value="1"/>
</dbReference>
<keyword evidence="9" id="KW-0028">Amino-acid biosynthesis</keyword>
<keyword evidence="4" id="KW-0547">Nucleotide-binding</keyword>
<protein>
    <recommendedName>
        <fullName evidence="8">Aspartokinase</fullName>
        <ecNumber evidence="8">2.7.2.4</ecNumber>
    </recommendedName>
</protein>
<dbReference type="Gene3D" id="3.40.1160.10">
    <property type="entry name" value="Acetylglutamate kinase-like"/>
    <property type="match status" value="1"/>
</dbReference>
<dbReference type="InterPro" id="IPR036393">
    <property type="entry name" value="AceGlu_kinase-like_sf"/>
</dbReference>
<dbReference type="RefSeq" id="WP_230477298.1">
    <property type="nucleotide sequence ID" value="NZ_CP072842.1"/>
</dbReference>
<dbReference type="SUPFAM" id="SSF53633">
    <property type="entry name" value="Carbamate kinase-like"/>
    <property type="match status" value="1"/>
</dbReference>
<evidence type="ECO:0000256" key="3">
    <source>
        <dbReference type="ARBA" id="ARBA00022679"/>
    </source>
</evidence>
<evidence type="ECO:0000259" key="10">
    <source>
        <dbReference type="Pfam" id="PF00696"/>
    </source>
</evidence>
<evidence type="ECO:0000313" key="11">
    <source>
        <dbReference type="EMBL" id="QTV06550.1"/>
    </source>
</evidence>
<evidence type="ECO:0000256" key="9">
    <source>
        <dbReference type="RuleBase" id="RU004249"/>
    </source>
</evidence>
<organism evidence="11 12">
    <name type="scientific">Faecalibacter bovis</name>
    <dbReference type="NCBI Taxonomy" id="2898187"/>
    <lineage>
        <taxon>Bacteria</taxon>
        <taxon>Pseudomonadati</taxon>
        <taxon>Bacteroidota</taxon>
        <taxon>Flavobacteriia</taxon>
        <taxon>Flavobacteriales</taxon>
        <taxon>Weeksellaceae</taxon>
        <taxon>Faecalibacter</taxon>
    </lineage>
</organism>
<name>A0ABX7XF44_9FLAO</name>
<evidence type="ECO:0000256" key="5">
    <source>
        <dbReference type="ARBA" id="ARBA00022777"/>
    </source>
</evidence>
<keyword evidence="12" id="KW-1185">Reference proteome</keyword>
<comment type="pathway">
    <text evidence="9">Amino-acid biosynthesis; L-threonine biosynthesis; L-threonine from L-aspartate: step 1/5.</text>
</comment>
<dbReference type="GO" id="GO:0004072">
    <property type="term" value="F:aspartate kinase activity"/>
    <property type="evidence" value="ECO:0007669"/>
    <property type="project" value="UniProtKB-EC"/>
</dbReference>
<accession>A0ABX7XF44</accession>
<gene>
    <name evidence="11" type="ORF">J9309_04290</name>
</gene>
<comment type="similarity">
    <text evidence="2 8">Belongs to the aspartokinase family.</text>
</comment>
<reference evidence="12" key="2">
    <citation type="submission" date="2021-04" db="EMBL/GenBank/DDBJ databases">
        <title>Taxonomy of Flavobacteriaceae bacterium ZY171143.</title>
        <authorList>
            <person name="Li F."/>
        </authorList>
    </citation>
    <scope>NUCLEOTIDE SEQUENCE [LARGE SCALE GENOMIC DNA]</scope>
    <source>
        <strain evidence="12">ZY171143</strain>
    </source>
</reference>
<dbReference type="EMBL" id="CP072842">
    <property type="protein sequence ID" value="QTV06550.1"/>
    <property type="molecule type" value="Genomic_DNA"/>
</dbReference>
<evidence type="ECO:0000256" key="8">
    <source>
        <dbReference type="RuleBase" id="RU003448"/>
    </source>
</evidence>
<keyword evidence="6" id="KW-0067">ATP-binding</keyword>
<evidence type="ECO:0000256" key="7">
    <source>
        <dbReference type="ARBA" id="ARBA00047872"/>
    </source>
</evidence>